<dbReference type="InterPro" id="IPR039294">
    <property type="entry name" value="EIF1AD"/>
</dbReference>
<dbReference type="GO" id="GO:0003723">
    <property type="term" value="F:RNA binding"/>
    <property type="evidence" value="ECO:0007669"/>
    <property type="project" value="UniProtKB-KW"/>
</dbReference>
<comment type="caution">
    <text evidence="6">The sequence shown here is derived from an EMBL/GenBank/DDBJ whole genome shotgun (WGS) entry which is preliminary data.</text>
</comment>
<sequence length="201" mass="23671">MSRITKMKYVTAETKMDYELPTPKQTICTIIKVLGNSTYLSPNLPEGTVATPDGEEFIASMPAKFRRHVYVRRRSFVVIEPIPEGKKVKGEIVRILQRNQIKHFHQAGVWPEAFNSTVYIDNTFASQKKYRLTNESDRGVVHGDKYFFMDVKVTMKRKVTIVMRNVMTTMMMRKVTMIMRKLTMMMRRKMQMRTMKMKRKV</sequence>
<dbReference type="InterPro" id="IPR012340">
    <property type="entry name" value="NA-bd_OB-fold"/>
</dbReference>
<evidence type="ECO:0000256" key="2">
    <source>
        <dbReference type="ARBA" id="ARBA00020989"/>
    </source>
</evidence>
<organism evidence="6">
    <name type="scientific">Hyalella azteca</name>
    <name type="common">Amphipod</name>
    <dbReference type="NCBI Taxonomy" id="294128"/>
    <lineage>
        <taxon>Eukaryota</taxon>
        <taxon>Metazoa</taxon>
        <taxon>Ecdysozoa</taxon>
        <taxon>Arthropoda</taxon>
        <taxon>Crustacea</taxon>
        <taxon>Multicrustacea</taxon>
        <taxon>Malacostraca</taxon>
        <taxon>Eumalacostraca</taxon>
        <taxon>Peracarida</taxon>
        <taxon>Amphipoda</taxon>
        <taxon>Senticaudata</taxon>
        <taxon>Talitrida</taxon>
        <taxon>Talitroidea</taxon>
        <taxon>Hyalellidae</taxon>
        <taxon>Hyalella</taxon>
    </lineage>
</organism>
<evidence type="ECO:0000256" key="4">
    <source>
        <dbReference type="ARBA" id="ARBA00031998"/>
    </source>
</evidence>
<name>A0A6A0H2A1_HYAAZ</name>
<dbReference type="AlphaFoldDB" id="A0A6A0H2A1"/>
<evidence type="ECO:0000313" key="6">
    <source>
        <dbReference type="EMBL" id="KAA0194839.1"/>
    </source>
</evidence>
<dbReference type="InterPro" id="IPR001253">
    <property type="entry name" value="TIF_eIF-1A"/>
</dbReference>
<dbReference type="OrthoDB" id="1738325at2759"/>
<evidence type="ECO:0000259" key="5">
    <source>
        <dbReference type="Pfam" id="PF01176"/>
    </source>
</evidence>
<comment type="similarity">
    <text evidence="1">Belongs to the EIF1AD family.</text>
</comment>
<reference evidence="6" key="1">
    <citation type="submission" date="2014-08" db="EMBL/GenBank/DDBJ databases">
        <authorList>
            <person name="Murali S."/>
            <person name="Richards S."/>
            <person name="Bandaranaike D."/>
            <person name="Bellair M."/>
            <person name="Blankenburg K."/>
            <person name="Chao H."/>
            <person name="Dinh H."/>
            <person name="Doddapaneni H."/>
            <person name="Dugan-Rocha S."/>
            <person name="Elkadiri S."/>
            <person name="Gnanaolivu R."/>
            <person name="Hughes D."/>
            <person name="Lee S."/>
            <person name="Li M."/>
            <person name="Ming W."/>
            <person name="Munidasa M."/>
            <person name="Muniz J."/>
            <person name="Nguyen L."/>
            <person name="Osuji N."/>
            <person name="Pu L.-L."/>
            <person name="Puazo M."/>
            <person name="Skinner E."/>
            <person name="Qu C."/>
            <person name="Quiroz J."/>
            <person name="Raj R."/>
            <person name="Weissenberger G."/>
            <person name="Xin Y."/>
            <person name="Zou X."/>
            <person name="Han Y."/>
            <person name="Worley K."/>
            <person name="Muzny D."/>
            <person name="Gibbs R."/>
        </authorList>
    </citation>
    <scope>NUCLEOTIDE SEQUENCE</scope>
    <source>
        <strain evidence="6">HAZT.00-mixed</strain>
        <tissue evidence="6">Whole organism</tissue>
    </source>
</reference>
<gene>
    <name evidence="6" type="ORF">HAZT_HAZT005197</name>
</gene>
<dbReference type="PANTHER" id="PTHR21641:SF0">
    <property type="entry name" value="RNA-BINDING PROTEIN EIF1AD-RELATED"/>
    <property type="match status" value="1"/>
</dbReference>
<dbReference type="PANTHER" id="PTHR21641">
    <property type="entry name" value="TRANSLATION INITIATION FACTOR-RELATED"/>
    <property type="match status" value="1"/>
</dbReference>
<dbReference type="GO" id="GO:0005634">
    <property type="term" value="C:nucleus"/>
    <property type="evidence" value="ECO:0007669"/>
    <property type="project" value="TreeGrafter"/>
</dbReference>
<dbReference type="InterPro" id="IPR006196">
    <property type="entry name" value="RNA-binding_domain_S1_IF1"/>
</dbReference>
<keyword evidence="3" id="KW-0694">RNA-binding</keyword>
<feature type="domain" description="S1-like" evidence="5">
    <location>
        <begin position="25"/>
        <end position="94"/>
    </location>
</feature>
<dbReference type="Gene3D" id="2.40.50.140">
    <property type="entry name" value="Nucleic acid-binding proteins"/>
    <property type="match status" value="1"/>
</dbReference>
<reference evidence="6" key="2">
    <citation type="journal article" date="2018" name="Environ. Sci. Technol.">
        <title>The Toxicogenome of Hyalella azteca: A Model for Sediment Ecotoxicology and Evolutionary Toxicology.</title>
        <authorList>
            <person name="Poynton H.C."/>
            <person name="Hasenbein S."/>
            <person name="Benoit J.B."/>
            <person name="Sepulveda M.S."/>
            <person name="Poelchau M.F."/>
            <person name="Hughes D.S.T."/>
            <person name="Murali S.C."/>
            <person name="Chen S."/>
            <person name="Glastad K.M."/>
            <person name="Goodisman M.A.D."/>
            <person name="Werren J.H."/>
            <person name="Vineis J.H."/>
            <person name="Bowen J.L."/>
            <person name="Friedrich M."/>
            <person name="Jones J."/>
            <person name="Robertson H.M."/>
            <person name="Feyereisen R."/>
            <person name="Mechler-Hickson A."/>
            <person name="Mathers N."/>
            <person name="Lee C.E."/>
            <person name="Colbourne J.K."/>
            <person name="Biales A."/>
            <person name="Johnston J.S."/>
            <person name="Wellborn G.A."/>
            <person name="Rosendale A.J."/>
            <person name="Cridge A.G."/>
            <person name="Munoz-Torres M.C."/>
            <person name="Bain P.A."/>
            <person name="Manny A.R."/>
            <person name="Major K.M."/>
            <person name="Lambert F.N."/>
            <person name="Vulpe C.D."/>
            <person name="Tuck P."/>
            <person name="Blalock B.J."/>
            <person name="Lin Y.Y."/>
            <person name="Smith M.E."/>
            <person name="Ochoa-Acuna H."/>
            <person name="Chen M.M."/>
            <person name="Childers C.P."/>
            <person name="Qu J."/>
            <person name="Dugan S."/>
            <person name="Lee S.L."/>
            <person name="Chao H."/>
            <person name="Dinh H."/>
            <person name="Han Y."/>
            <person name="Doddapaneni H."/>
            <person name="Worley K.C."/>
            <person name="Muzny D.M."/>
            <person name="Gibbs R.A."/>
            <person name="Richards S."/>
        </authorList>
    </citation>
    <scope>NUCLEOTIDE SEQUENCE</scope>
    <source>
        <strain evidence="6">HAZT.00-mixed</strain>
        <tissue evidence="6">Whole organism</tissue>
    </source>
</reference>
<dbReference type="EMBL" id="JQDR03010021">
    <property type="protein sequence ID" value="KAA0194839.1"/>
    <property type="molecule type" value="Genomic_DNA"/>
</dbReference>
<dbReference type="Proteomes" id="UP000711488">
    <property type="component" value="Unassembled WGS sequence"/>
</dbReference>
<evidence type="ECO:0000256" key="1">
    <source>
        <dbReference type="ARBA" id="ARBA00007340"/>
    </source>
</evidence>
<dbReference type="SUPFAM" id="SSF50249">
    <property type="entry name" value="Nucleic acid-binding proteins"/>
    <property type="match status" value="1"/>
</dbReference>
<protein>
    <recommendedName>
        <fullName evidence="2">Probable RNA-binding protein EIF1AD</fullName>
    </recommendedName>
    <alternativeName>
        <fullName evidence="4">Eukaryotic translation initiation factor 1A domain-containing protein</fullName>
    </alternativeName>
</protein>
<proteinExistence type="inferred from homology"/>
<dbReference type="GO" id="GO:0003743">
    <property type="term" value="F:translation initiation factor activity"/>
    <property type="evidence" value="ECO:0007669"/>
    <property type="project" value="InterPro"/>
</dbReference>
<evidence type="ECO:0000256" key="3">
    <source>
        <dbReference type="ARBA" id="ARBA00022884"/>
    </source>
</evidence>
<reference evidence="6" key="3">
    <citation type="submission" date="2019-06" db="EMBL/GenBank/DDBJ databases">
        <authorList>
            <person name="Poynton C."/>
            <person name="Hasenbein S."/>
            <person name="Benoit J.B."/>
            <person name="Sepulveda M.S."/>
            <person name="Poelchau M.F."/>
            <person name="Murali S.C."/>
            <person name="Chen S."/>
            <person name="Glastad K.M."/>
            <person name="Werren J.H."/>
            <person name="Vineis J.H."/>
            <person name="Bowen J.L."/>
            <person name="Friedrich M."/>
            <person name="Jones J."/>
            <person name="Robertson H.M."/>
            <person name="Feyereisen R."/>
            <person name="Mechler-Hickson A."/>
            <person name="Mathers N."/>
            <person name="Lee C.E."/>
            <person name="Colbourne J.K."/>
            <person name="Biales A."/>
            <person name="Johnston J.S."/>
            <person name="Wellborn G.A."/>
            <person name="Rosendale A.J."/>
            <person name="Cridge A.G."/>
            <person name="Munoz-Torres M.C."/>
            <person name="Bain P.A."/>
            <person name="Manny A.R."/>
            <person name="Major K.M."/>
            <person name="Lambert F.N."/>
            <person name="Vulpe C.D."/>
            <person name="Tuck P."/>
            <person name="Blalock B.J."/>
            <person name="Lin Y.-Y."/>
            <person name="Smith M.E."/>
            <person name="Ochoa-Acuna H."/>
            <person name="Chen M.-J.M."/>
            <person name="Childers C.P."/>
            <person name="Qu J."/>
            <person name="Dugan S."/>
            <person name="Lee S.L."/>
            <person name="Chao H."/>
            <person name="Dinh H."/>
            <person name="Han Y."/>
            <person name="Doddapaneni H."/>
            <person name="Worley K.C."/>
            <person name="Muzny D.M."/>
            <person name="Gibbs R.A."/>
            <person name="Richards S."/>
        </authorList>
    </citation>
    <scope>NUCLEOTIDE SEQUENCE</scope>
    <source>
        <strain evidence="6">HAZT.00-mixed</strain>
        <tissue evidence="6">Whole organism</tissue>
    </source>
</reference>
<dbReference type="SMART" id="SM00652">
    <property type="entry name" value="eIF1a"/>
    <property type="match status" value="1"/>
</dbReference>
<accession>A0A6A0H2A1</accession>
<dbReference type="Pfam" id="PF01176">
    <property type="entry name" value="eIF-1a"/>
    <property type="match status" value="1"/>
</dbReference>